<gene>
    <name evidence="1" type="ORF">SDC9_166711</name>
</gene>
<sequence>MQLGKTKAVGAFNEHDGGIGDIYAYFHNRGGNEDLEFFFAELFHHRFFFIRFHTAMQQPQFEVREDGFLQQVMFINGSFYFLAAVLGLFDERIDDESLEAFFDLGTDHFIGAFTLQRMKHMCFNWLTACREFIHHRKVQITVEGEGQRARNGGGGHDQ</sequence>
<evidence type="ECO:0000313" key="1">
    <source>
        <dbReference type="EMBL" id="MPN19343.1"/>
    </source>
</evidence>
<organism evidence="1">
    <name type="scientific">bioreactor metagenome</name>
    <dbReference type="NCBI Taxonomy" id="1076179"/>
    <lineage>
        <taxon>unclassified sequences</taxon>
        <taxon>metagenomes</taxon>
        <taxon>ecological metagenomes</taxon>
    </lineage>
</organism>
<reference evidence="1" key="1">
    <citation type="submission" date="2019-08" db="EMBL/GenBank/DDBJ databases">
        <authorList>
            <person name="Kucharzyk K."/>
            <person name="Murdoch R.W."/>
            <person name="Higgins S."/>
            <person name="Loffler F."/>
        </authorList>
    </citation>
    <scope>NUCLEOTIDE SEQUENCE</scope>
</reference>
<protein>
    <submittedName>
        <fullName evidence="1">Uncharacterized protein</fullName>
    </submittedName>
</protein>
<dbReference type="AlphaFoldDB" id="A0A645G5Z1"/>
<proteinExistence type="predicted"/>
<accession>A0A645G5Z1</accession>
<comment type="caution">
    <text evidence="1">The sequence shown here is derived from an EMBL/GenBank/DDBJ whole genome shotgun (WGS) entry which is preliminary data.</text>
</comment>
<dbReference type="EMBL" id="VSSQ01066887">
    <property type="protein sequence ID" value="MPN19343.1"/>
    <property type="molecule type" value="Genomic_DNA"/>
</dbReference>
<name>A0A645G5Z1_9ZZZZ</name>